<dbReference type="GO" id="GO:0006352">
    <property type="term" value="P:DNA-templated transcription initiation"/>
    <property type="evidence" value="ECO:0007669"/>
    <property type="project" value="InterPro"/>
</dbReference>
<dbReference type="InterPro" id="IPR013325">
    <property type="entry name" value="RNA_pol_sigma_r2"/>
</dbReference>
<dbReference type="EMBL" id="SPNK01000003">
    <property type="protein sequence ID" value="TFI02176.1"/>
    <property type="molecule type" value="Genomic_DNA"/>
</dbReference>
<accession>A0AAX2SEX6</accession>
<keyword evidence="3" id="KW-1185">Reference proteome</keyword>
<evidence type="ECO:0000313" key="3">
    <source>
        <dbReference type="Proteomes" id="UP000298017"/>
    </source>
</evidence>
<dbReference type="RefSeq" id="WP_135010225.1">
    <property type="nucleotide sequence ID" value="NZ_SPNK01000003.1"/>
</dbReference>
<organism evidence="2 3">
    <name type="scientific">Kocuria rhizophila</name>
    <dbReference type="NCBI Taxonomy" id="72000"/>
    <lineage>
        <taxon>Bacteria</taxon>
        <taxon>Bacillati</taxon>
        <taxon>Actinomycetota</taxon>
        <taxon>Actinomycetes</taxon>
        <taxon>Micrococcales</taxon>
        <taxon>Micrococcaceae</taxon>
        <taxon>Kocuria</taxon>
    </lineage>
</organism>
<dbReference type="GO" id="GO:0003700">
    <property type="term" value="F:DNA-binding transcription factor activity"/>
    <property type="evidence" value="ECO:0007669"/>
    <property type="project" value="InterPro"/>
</dbReference>
<feature type="domain" description="RNA polymerase sigma-70 region 2" evidence="1">
    <location>
        <begin position="31"/>
        <end position="78"/>
    </location>
</feature>
<evidence type="ECO:0000259" key="1">
    <source>
        <dbReference type="Pfam" id="PF04542"/>
    </source>
</evidence>
<evidence type="ECO:0000313" key="2">
    <source>
        <dbReference type="EMBL" id="TFI02176.1"/>
    </source>
</evidence>
<dbReference type="InterPro" id="IPR007627">
    <property type="entry name" value="RNA_pol_sigma70_r2"/>
</dbReference>
<name>A0AAX2SEX6_KOCRH</name>
<gene>
    <name evidence="2" type="ORF">E4P33_03780</name>
</gene>
<dbReference type="Pfam" id="PF04542">
    <property type="entry name" value="Sigma70_r2"/>
    <property type="match status" value="1"/>
</dbReference>
<dbReference type="Proteomes" id="UP000298017">
    <property type="component" value="Unassembled WGS sequence"/>
</dbReference>
<protein>
    <recommendedName>
        <fullName evidence="1">RNA polymerase sigma-70 region 2 domain-containing protein</fullName>
    </recommendedName>
</protein>
<dbReference type="AlphaFoldDB" id="A0AAX2SEX6"/>
<comment type="caution">
    <text evidence="2">The sequence shown here is derived from an EMBL/GenBank/DDBJ whole genome shotgun (WGS) entry which is preliminary data.</text>
</comment>
<proteinExistence type="predicted"/>
<sequence length="281" mass="30190">MVTATAGWSDEMTEAWKATRGLIVHTLAGGGCVQDVDDVLQKTWIAANSSLGSFDAEKGTFAHWIKGVARKQALRHMTGEAYRSKATSAAEAAAASDAVTPYDVIGTDPGLLVMEQLDAIRRVSQVMVVLRQVVGDVPVLLERSMHLVLECDGDVPRAARALDVRQEALRDSHRNILDLAQVIDKALTVHWARSNAGRADAPVTTRDLLECLPAADAERRQWITAMVKAVMACGGFECVTATALAEATGWSVTYCRHGLARTQRLLSVALSVIRTGAVATD</sequence>
<reference evidence="2 3" key="1">
    <citation type="submission" date="2019-03" db="EMBL/GenBank/DDBJ databases">
        <title>Genome Sequencing and Assembly of Various Microbes Isolated from Alder Root Nodule.</title>
        <authorList>
            <person name="Swanson E."/>
            <person name="Sevigny J.L."/>
            <person name="Pesce C."/>
            <person name="Davis I."/>
            <person name="Kleiner V."/>
            <person name="Tisa L."/>
        </authorList>
    </citation>
    <scope>NUCLEOTIDE SEQUENCE [LARGE SCALE GENOMIC DNA]</scope>
    <source>
        <strain evidence="2 3">4R-31</strain>
    </source>
</reference>
<dbReference type="SUPFAM" id="SSF88946">
    <property type="entry name" value="Sigma2 domain of RNA polymerase sigma factors"/>
    <property type="match status" value="1"/>
</dbReference>
<dbReference type="Gene3D" id="1.10.1740.10">
    <property type="match status" value="1"/>
</dbReference>